<name>A0A9D1KLA3_9FIRM</name>
<evidence type="ECO:0000313" key="2">
    <source>
        <dbReference type="Proteomes" id="UP000824136"/>
    </source>
</evidence>
<dbReference type="EMBL" id="DVLL01000021">
    <property type="protein sequence ID" value="HIT59227.1"/>
    <property type="molecule type" value="Genomic_DNA"/>
</dbReference>
<accession>A0A9D1KLA3</accession>
<dbReference type="Proteomes" id="UP000824136">
    <property type="component" value="Unassembled WGS sequence"/>
</dbReference>
<reference evidence="1" key="2">
    <citation type="journal article" date="2021" name="PeerJ">
        <title>Extensive microbial diversity within the chicken gut microbiome revealed by metagenomics and culture.</title>
        <authorList>
            <person name="Gilroy R."/>
            <person name="Ravi A."/>
            <person name="Getino M."/>
            <person name="Pursley I."/>
            <person name="Horton D.L."/>
            <person name="Alikhan N.F."/>
            <person name="Baker D."/>
            <person name="Gharbi K."/>
            <person name="Hall N."/>
            <person name="Watson M."/>
            <person name="Adriaenssens E.M."/>
            <person name="Foster-Nyarko E."/>
            <person name="Jarju S."/>
            <person name="Secka A."/>
            <person name="Antonio M."/>
            <person name="Oren A."/>
            <person name="Chaudhuri R.R."/>
            <person name="La Ragione R."/>
            <person name="Hildebrand F."/>
            <person name="Pallen M.J."/>
        </authorList>
    </citation>
    <scope>NUCLEOTIDE SEQUENCE</scope>
    <source>
        <strain evidence="1">CHK33-4379</strain>
    </source>
</reference>
<dbReference type="AlphaFoldDB" id="A0A9D1KLA3"/>
<protein>
    <recommendedName>
        <fullName evidence="3">Twitching motility protein PilT</fullName>
    </recommendedName>
</protein>
<reference evidence="1" key="1">
    <citation type="submission" date="2020-10" db="EMBL/GenBank/DDBJ databases">
        <authorList>
            <person name="Gilroy R."/>
        </authorList>
    </citation>
    <scope>NUCLEOTIDE SEQUENCE</scope>
    <source>
        <strain evidence="1">CHK33-4379</strain>
    </source>
</reference>
<dbReference type="SUPFAM" id="SSF52540">
    <property type="entry name" value="P-loop containing nucleoside triphosphate hydrolases"/>
    <property type="match status" value="1"/>
</dbReference>
<sequence>MIKLITGKRGTGKTKILVDMINDAVAVTKGSIVCIEKSMQLTYDIHYRARLVDVDAYEIDSFDKFYGFLMGTIASNYDISEIFVDGILKIGGRNYDELAALLDKINVVAKDLTIVFTVSEDNANLPDSVKKYLA</sequence>
<evidence type="ECO:0000313" key="1">
    <source>
        <dbReference type="EMBL" id="HIT59227.1"/>
    </source>
</evidence>
<organism evidence="1 2">
    <name type="scientific">Candidatus Faeciplasma pullistercoris</name>
    <dbReference type="NCBI Taxonomy" id="2840800"/>
    <lineage>
        <taxon>Bacteria</taxon>
        <taxon>Bacillati</taxon>
        <taxon>Bacillota</taxon>
        <taxon>Clostridia</taxon>
        <taxon>Eubacteriales</taxon>
        <taxon>Oscillospiraceae</taxon>
        <taxon>Oscillospiraceae incertae sedis</taxon>
        <taxon>Candidatus Faeciplasma</taxon>
    </lineage>
</organism>
<comment type="caution">
    <text evidence="1">The sequence shown here is derived from an EMBL/GenBank/DDBJ whole genome shotgun (WGS) entry which is preliminary data.</text>
</comment>
<dbReference type="InterPro" id="IPR027417">
    <property type="entry name" value="P-loop_NTPase"/>
</dbReference>
<gene>
    <name evidence="1" type="ORF">IAC39_05920</name>
</gene>
<evidence type="ECO:0008006" key="3">
    <source>
        <dbReference type="Google" id="ProtNLM"/>
    </source>
</evidence>
<proteinExistence type="predicted"/>